<accession>A0A0D9VFE4</accession>
<dbReference type="HOGENOM" id="CLU_1028025_0_0_1"/>
<keyword evidence="2" id="KW-1185">Reference proteome</keyword>
<dbReference type="EnsemblPlants" id="LPERR02G11850.1">
    <property type="protein sequence ID" value="LPERR02G11850.1"/>
    <property type="gene ID" value="LPERR02G11850"/>
</dbReference>
<reference evidence="2" key="2">
    <citation type="submission" date="2013-12" db="EMBL/GenBank/DDBJ databases">
        <authorList>
            <person name="Yu Y."/>
            <person name="Lee S."/>
            <person name="de Baynast K."/>
            <person name="Wissotski M."/>
            <person name="Liu L."/>
            <person name="Talag J."/>
            <person name="Goicoechea J."/>
            <person name="Angelova A."/>
            <person name="Jetty R."/>
            <person name="Kudrna D."/>
            <person name="Golser W."/>
            <person name="Rivera L."/>
            <person name="Zhang J."/>
            <person name="Wing R."/>
        </authorList>
    </citation>
    <scope>NUCLEOTIDE SEQUENCE</scope>
</reference>
<protein>
    <submittedName>
        <fullName evidence="1">Uncharacterized protein</fullName>
    </submittedName>
</protein>
<organism evidence="1 2">
    <name type="scientific">Leersia perrieri</name>
    <dbReference type="NCBI Taxonomy" id="77586"/>
    <lineage>
        <taxon>Eukaryota</taxon>
        <taxon>Viridiplantae</taxon>
        <taxon>Streptophyta</taxon>
        <taxon>Embryophyta</taxon>
        <taxon>Tracheophyta</taxon>
        <taxon>Spermatophyta</taxon>
        <taxon>Magnoliopsida</taxon>
        <taxon>Liliopsida</taxon>
        <taxon>Poales</taxon>
        <taxon>Poaceae</taxon>
        <taxon>BOP clade</taxon>
        <taxon>Oryzoideae</taxon>
        <taxon>Oryzeae</taxon>
        <taxon>Oryzinae</taxon>
        <taxon>Leersia</taxon>
    </lineage>
</organism>
<reference evidence="1 2" key="1">
    <citation type="submission" date="2012-08" db="EMBL/GenBank/DDBJ databases">
        <title>Oryza genome evolution.</title>
        <authorList>
            <person name="Wing R.A."/>
        </authorList>
    </citation>
    <scope>NUCLEOTIDE SEQUENCE</scope>
</reference>
<sequence>MIGISGKDFVDKVWTKLQSQVHASPFSRAVPFKFVIWFSRFSFRLNVQLVALALSCCLGGNPSGFLVEHLQQNSYDPSIVNLLSFIFIFGEMEGQIDVRNIPIGSLNVILNGPLFVLKRENIRLDVSFAQVVLSNPPLQKLSNVPSQTTHSDHLGHKANFCKGKPRCSFCFAYGHLTKFCFRKCQLNLHGTWVVKKPSISSVGEQSPLGSHANRSHPSINKSPMAIASAEEPPMANLHPNPNRFLFPGQHINHGSAFRRPRADCFVTPPQR</sequence>
<name>A0A0D9VFE4_9ORYZ</name>
<reference evidence="1" key="3">
    <citation type="submission" date="2015-04" db="UniProtKB">
        <authorList>
            <consortium name="EnsemblPlants"/>
        </authorList>
    </citation>
    <scope>IDENTIFICATION</scope>
</reference>
<dbReference type="Proteomes" id="UP000032180">
    <property type="component" value="Chromosome 2"/>
</dbReference>
<dbReference type="Gramene" id="LPERR02G11850.1">
    <property type="protein sequence ID" value="LPERR02G11850.1"/>
    <property type="gene ID" value="LPERR02G11850"/>
</dbReference>
<dbReference type="AlphaFoldDB" id="A0A0D9VFE4"/>
<evidence type="ECO:0000313" key="2">
    <source>
        <dbReference type="Proteomes" id="UP000032180"/>
    </source>
</evidence>
<evidence type="ECO:0000313" key="1">
    <source>
        <dbReference type="EnsemblPlants" id="LPERR02G11850.1"/>
    </source>
</evidence>
<proteinExistence type="predicted"/>